<dbReference type="GO" id="GO:0051920">
    <property type="term" value="F:peroxiredoxin activity"/>
    <property type="evidence" value="ECO:0007669"/>
    <property type="project" value="InterPro"/>
</dbReference>
<proteinExistence type="predicted"/>
<sequence>MESTDRQFFPVPEIADLPGGMQSLFAKAEAELGFVPNVFRAYAHRPERFSSWFSHYRQLNEPTETLSLADREMIAVVVSNINGCTYCLVSHTHALRVELGDVVKADQITFNWRHAGLDDRQRAICGYVEKLTKDPATVERCDLEALSAAGLTDQDIWDVVELASMYAFTNRMSLAMGHTPNAEYHHHDRAVDTSN</sequence>
<dbReference type="EMBL" id="FNAB01000008">
    <property type="protein sequence ID" value="SDD94800.1"/>
    <property type="molecule type" value="Genomic_DNA"/>
</dbReference>
<gene>
    <name evidence="2" type="ORF">SAMN05444580_10821</name>
</gene>
<evidence type="ECO:0000313" key="3">
    <source>
        <dbReference type="Proteomes" id="UP000199417"/>
    </source>
</evidence>
<dbReference type="Gene3D" id="1.20.1290.10">
    <property type="entry name" value="AhpD-like"/>
    <property type="match status" value="1"/>
</dbReference>
<keyword evidence="2" id="KW-0575">Peroxidase</keyword>
<dbReference type="PANTHER" id="PTHR35446">
    <property type="entry name" value="SI:CH211-175M2.5"/>
    <property type="match status" value="1"/>
</dbReference>
<dbReference type="PANTHER" id="PTHR35446:SF2">
    <property type="entry name" value="CARBOXYMUCONOLACTONE DECARBOXYLASE-LIKE DOMAIN-CONTAINING PROTEIN"/>
    <property type="match status" value="1"/>
</dbReference>
<evidence type="ECO:0000313" key="2">
    <source>
        <dbReference type="EMBL" id="SDD94800.1"/>
    </source>
</evidence>
<dbReference type="InterPro" id="IPR029032">
    <property type="entry name" value="AhpD-like"/>
</dbReference>
<evidence type="ECO:0000259" key="1">
    <source>
        <dbReference type="Pfam" id="PF02627"/>
    </source>
</evidence>
<dbReference type="Pfam" id="PF02627">
    <property type="entry name" value="CMD"/>
    <property type="match status" value="1"/>
</dbReference>
<dbReference type="Proteomes" id="UP000199417">
    <property type="component" value="Unassembled WGS sequence"/>
</dbReference>
<feature type="domain" description="Carboxymuconolactone decarboxylase-like" evidence="1">
    <location>
        <begin position="52"/>
        <end position="96"/>
    </location>
</feature>
<dbReference type="InterPro" id="IPR010195">
    <property type="entry name" value="Uncharacterised_peroxidase-rel"/>
</dbReference>
<dbReference type="NCBIfam" id="TIGR01926">
    <property type="entry name" value="peroxid_rel"/>
    <property type="match status" value="1"/>
</dbReference>
<reference evidence="2 3" key="1">
    <citation type="submission" date="2016-10" db="EMBL/GenBank/DDBJ databases">
        <authorList>
            <person name="de Groot N.N."/>
        </authorList>
    </citation>
    <scope>NUCLEOTIDE SEQUENCE [LARGE SCALE GENOMIC DNA]</scope>
    <source>
        <strain evidence="2 3">JCM 11308</strain>
    </source>
</reference>
<keyword evidence="2" id="KW-0560">Oxidoreductase</keyword>
<dbReference type="RefSeq" id="WP_072847163.1">
    <property type="nucleotide sequence ID" value="NZ_FNAB01000008.1"/>
</dbReference>
<keyword evidence="3" id="KW-1185">Reference proteome</keyword>
<accession>A0A1G6YWT8</accession>
<dbReference type="Gene3D" id="1.20.5.810">
    <property type="entry name" value="AhpD-like"/>
    <property type="match status" value="1"/>
</dbReference>
<dbReference type="STRING" id="168276.SAMN05444580_10821"/>
<dbReference type="AlphaFoldDB" id="A0A1G6YWT8"/>
<name>A0A1G6YWT8_9NOCA</name>
<organism evidence="2 3">
    <name type="scientific">Rhodococcus tukisamuensis</name>
    <dbReference type="NCBI Taxonomy" id="168276"/>
    <lineage>
        <taxon>Bacteria</taxon>
        <taxon>Bacillati</taxon>
        <taxon>Actinomycetota</taxon>
        <taxon>Actinomycetes</taxon>
        <taxon>Mycobacteriales</taxon>
        <taxon>Nocardiaceae</taxon>
        <taxon>Rhodococcus</taxon>
    </lineage>
</organism>
<dbReference type="SUPFAM" id="SSF69118">
    <property type="entry name" value="AhpD-like"/>
    <property type="match status" value="1"/>
</dbReference>
<dbReference type="InterPro" id="IPR003779">
    <property type="entry name" value="CMD-like"/>
</dbReference>
<protein>
    <submittedName>
        <fullName evidence="2">Uncharacterized peroxidase-related enzyme</fullName>
    </submittedName>
</protein>
<dbReference type="NCBIfam" id="TIGR00778">
    <property type="entry name" value="ahpD_dom"/>
    <property type="match status" value="1"/>
</dbReference>
<dbReference type="InterPro" id="IPR004675">
    <property type="entry name" value="AhpD_core"/>
</dbReference>